<dbReference type="InterPro" id="IPR019821">
    <property type="entry name" value="Kinesin_motor_CS"/>
</dbReference>
<evidence type="ECO:0007829" key="19">
    <source>
        <dbReference type="PeptideAtlas" id="A0A498NYD1"/>
    </source>
</evidence>
<feature type="region of interest" description="Disordered" evidence="15">
    <location>
        <begin position="68"/>
        <end position="183"/>
    </location>
</feature>
<dbReference type="STRING" id="84645.A0A498NYD1"/>
<feature type="binding site" evidence="12">
    <location>
        <begin position="310"/>
        <end position="317"/>
    </location>
    <ligand>
        <name>ATP</name>
        <dbReference type="ChEBI" id="CHEBI:30616"/>
    </ligand>
</feature>
<dbReference type="InterPro" id="IPR001752">
    <property type="entry name" value="Kinesin_motor_dom"/>
</dbReference>
<feature type="compositionally biased region" description="Polar residues" evidence="15">
    <location>
        <begin position="115"/>
        <end position="127"/>
    </location>
</feature>
<dbReference type="PRINTS" id="PR00380">
    <property type="entry name" value="KINESINHEAVY"/>
</dbReference>
<dbReference type="SMART" id="SM00129">
    <property type="entry name" value="KISc"/>
    <property type="match status" value="1"/>
</dbReference>
<dbReference type="CDD" id="cd01367">
    <property type="entry name" value="KISc_KIF2_like"/>
    <property type="match status" value="1"/>
</dbReference>
<accession>A0A498NYD1</accession>
<keyword evidence="5 12" id="KW-0547">Nucleotide-binding</keyword>
<dbReference type="GO" id="GO:0048731">
    <property type="term" value="P:system development"/>
    <property type="evidence" value="ECO:0007669"/>
    <property type="project" value="UniProtKB-ARBA"/>
</dbReference>
<dbReference type="InterPro" id="IPR027417">
    <property type="entry name" value="P-loop_NTPase"/>
</dbReference>
<keyword evidence="4 13" id="KW-0493">Microtubule</keyword>
<evidence type="ECO:0000256" key="8">
    <source>
        <dbReference type="ARBA" id="ARBA00023054"/>
    </source>
</evidence>
<dbReference type="Proteomes" id="UP000290572">
    <property type="component" value="Unassembled WGS sequence"/>
</dbReference>
<dbReference type="InterPro" id="IPR036961">
    <property type="entry name" value="Kinesin_motor_dom_sf"/>
</dbReference>
<evidence type="ECO:0000256" key="1">
    <source>
        <dbReference type="ARBA" id="ARBA00004245"/>
    </source>
</evidence>
<dbReference type="GO" id="GO:0005874">
    <property type="term" value="C:microtubule"/>
    <property type="evidence" value="ECO:0007669"/>
    <property type="project" value="UniProtKB-KW"/>
</dbReference>
<evidence type="ECO:0000256" key="6">
    <source>
        <dbReference type="ARBA" id="ARBA00022776"/>
    </source>
</evidence>
<feature type="coiled-coil region" evidence="14">
    <location>
        <begin position="698"/>
        <end position="732"/>
    </location>
</feature>
<dbReference type="GO" id="GO:0007018">
    <property type="term" value="P:microtubule-based movement"/>
    <property type="evidence" value="ECO:0007669"/>
    <property type="project" value="InterPro"/>
</dbReference>
<proteinExistence type="evidence at protein level"/>
<keyword evidence="19" id="KW-1267">Proteomics identification</keyword>
<evidence type="ECO:0000256" key="10">
    <source>
        <dbReference type="ARBA" id="ARBA00023212"/>
    </source>
</evidence>
<evidence type="ECO:0000256" key="4">
    <source>
        <dbReference type="ARBA" id="ARBA00022701"/>
    </source>
</evidence>
<evidence type="ECO:0000313" key="18">
    <source>
        <dbReference type="Proteomes" id="UP000290572"/>
    </source>
</evidence>
<dbReference type="GO" id="GO:0003777">
    <property type="term" value="F:microtubule motor activity"/>
    <property type="evidence" value="ECO:0007669"/>
    <property type="project" value="InterPro"/>
</dbReference>
<comment type="similarity">
    <text evidence="12 13">Belongs to the TRAFAC class myosin-kinesin ATPase superfamily. Kinesin family.</text>
</comment>
<gene>
    <name evidence="17" type="ORF">ROHU_002678</name>
</gene>
<protein>
    <recommendedName>
        <fullName evidence="13">Kinesin-like protein</fullName>
    </recommendedName>
</protein>
<dbReference type="InterPro" id="IPR054473">
    <property type="entry name" value="KIF2A-like_N"/>
</dbReference>
<reference evidence="17 18" key="1">
    <citation type="submission" date="2018-03" db="EMBL/GenBank/DDBJ databases">
        <title>Draft genome sequence of Rohu Carp (Labeo rohita).</title>
        <authorList>
            <person name="Das P."/>
            <person name="Kushwaha B."/>
            <person name="Joshi C.G."/>
            <person name="Kumar D."/>
            <person name="Nagpure N.S."/>
            <person name="Sahoo L."/>
            <person name="Das S.P."/>
            <person name="Bit A."/>
            <person name="Patnaik S."/>
            <person name="Meher P.K."/>
            <person name="Jayasankar P."/>
            <person name="Koringa P.G."/>
            <person name="Patel N.V."/>
            <person name="Hinsu A.T."/>
            <person name="Kumar R."/>
            <person name="Pandey M."/>
            <person name="Agarwal S."/>
            <person name="Srivastava S."/>
            <person name="Singh M."/>
            <person name="Iquebal M.A."/>
            <person name="Jaiswal S."/>
            <person name="Angadi U.B."/>
            <person name="Kumar N."/>
            <person name="Raza M."/>
            <person name="Shah T.M."/>
            <person name="Rai A."/>
            <person name="Jena J.K."/>
        </authorList>
    </citation>
    <scope>NUCLEOTIDE SEQUENCE [LARGE SCALE GENOMIC DNA]</scope>
    <source>
        <strain evidence="17">DASCIFA01</strain>
        <tissue evidence="17">Testis</tissue>
    </source>
</reference>
<dbReference type="SUPFAM" id="SSF52540">
    <property type="entry name" value="P-loop containing nucleoside triphosphate hydrolases"/>
    <property type="match status" value="1"/>
</dbReference>
<feature type="compositionally biased region" description="Basic and acidic residues" evidence="15">
    <location>
        <begin position="156"/>
        <end position="183"/>
    </location>
</feature>
<keyword evidence="9 12" id="KW-0505">Motor protein</keyword>
<dbReference type="GO" id="GO:0051301">
    <property type="term" value="P:cell division"/>
    <property type="evidence" value="ECO:0007669"/>
    <property type="project" value="UniProtKB-KW"/>
</dbReference>
<evidence type="ECO:0000256" key="13">
    <source>
        <dbReference type="RuleBase" id="RU000394"/>
    </source>
</evidence>
<dbReference type="PANTHER" id="PTHR47971">
    <property type="entry name" value="KINESIN-RELATED PROTEIN 6"/>
    <property type="match status" value="1"/>
</dbReference>
<evidence type="ECO:0000256" key="2">
    <source>
        <dbReference type="ARBA" id="ARBA00022490"/>
    </source>
</evidence>
<dbReference type="PROSITE" id="PS00411">
    <property type="entry name" value="KINESIN_MOTOR_1"/>
    <property type="match status" value="1"/>
</dbReference>
<dbReference type="FunFam" id="3.40.850.10:FF:000006">
    <property type="entry name" value="Kinesin-like protein"/>
    <property type="match status" value="1"/>
</dbReference>
<keyword evidence="3" id="KW-0132">Cell division</keyword>
<dbReference type="InterPro" id="IPR027640">
    <property type="entry name" value="Kinesin-like_fam"/>
</dbReference>
<dbReference type="EMBL" id="QBIY01007128">
    <property type="protein sequence ID" value="RXN36756.1"/>
    <property type="molecule type" value="Genomic_DNA"/>
</dbReference>
<keyword evidence="2" id="KW-0963">Cytoplasm</keyword>
<feature type="compositionally biased region" description="Pro residues" evidence="15">
    <location>
        <begin position="128"/>
        <end position="140"/>
    </location>
</feature>
<dbReference type="Pfam" id="PF22923">
    <property type="entry name" value="KIF2A-like_1st"/>
    <property type="match status" value="1"/>
</dbReference>
<dbReference type="PANTHER" id="PTHR47971:SF8">
    <property type="entry name" value="KINESIN-LIKE PROTEIN"/>
    <property type="match status" value="1"/>
</dbReference>
<dbReference type="Gene3D" id="3.40.850.10">
    <property type="entry name" value="Kinesin motor domain"/>
    <property type="match status" value="1"/>
</dbReference>
<evidence type="ECO:0000256" key="9">
    <source>
        <dbReference type="ARBA" id="ARBA00023175"/>
    </source>
</evidence>
<keyword evidence="6" id="KW-0498">Mitosis</keyword>
<name>A0A498NYD1_LABRO</name>
<dbReference type="GO" id="GO:0005524">
    <property type="term" value="F:ATP binding"/>
    <property type="evidence" value="ECO:0007669"/>
    <property type="project" value="UniProtKB-UniRule"/>
</dbReference>
<evidence type="ECO:0000256" key="5">
    <source>
        <dbReference type="ARBA" id="ARBA00022741"/>
    </source>
</evidence>
<dbReference type="GO" id="GO:0007019">
    <property type="term" value="P:microtubule depolymerization"/>
    <property type="evidence" value="ECO:0007669"/>
    <property type="project" value="TreeGrafter"/>
</dbReference>
<evidence type="ECO:0000256" key="15">
    <source>
        <dbReference type="SAM" id="MobiDB-lite"/>
    </source>
</evidence>
<feature type="domain" description="Kinesin motor" evidence="16">
    <location>
        <begin position="220"/>
        <end position="554"/>
    </location>
</feature>
<comment type="subcellular location">
    <subcellularLocation>
        <location evidence="1">Cytoplasm</location>
        <location evidence="1">Cytoskeleton</location>
    </subcellularLocation>
</comment>
<dbReference type="PROSITE" id="PS50067">
    <property type="entry name" value="KINESIN_MOTOR_2"/>
    <property type="match status" value="1"/>
</dbReference>
<keyword evidence="11" id="KW-0131">Cell cycle</keyword>
<evidence type="ECO:0000256" key="3">
    <source>
        <dbReference type="ARBA" id="ARBA00022618"/>
    </source>
</evidence>
<evidence type="ECO:0000259" key="16">
    <source>
        <dbReference type="PROSITE" id="PS50067"/>
    </source>
</evidence>
<evidence type="ECO:0000256" key="14">
    <source>
        <dbReference type="SAM" id="Coils"/>
    </source>
</evidence>
<evidence type="ECO:0000256" key="11">
    <source>
        <dbReference type="ARBA" id="ARBA00023306"/>
    </source>
</evidence>
<evidence type="ECO:0000256" key="7">
    <source>
        <dbReference type="ARBA" id="ARBA00022840"/>
    </source>
</evidence>
<keyword evidence="8 14" id="KW-0175">Coiled coil</keyword>
<keyword evidence="18" id="KW-1185">Reference proteome</keyword>
<evidence type="ECO:0000256" key="12">
    <source>
        <dbReference type="PROSITE-ProRule" id="PRU00283"/>
    </source>
</evidence>
<comment type="caution">
    <text evidence="17">The sequence shown here is derived from an EMBL/GenBank/DDBJ whole genome shotgun (WGS) entry which is preliminary data.</text>
</comment>
<sequence>MAGLFGKIQIGIYVEIKRSDGRIHQAMVTSLNEDNESVTVEWIENGDTKGKEIDLESIFALNPDIAPEEEIPQSPETPPPPVSSAIKINKIPQNKNRRTVAPPKNETPARDNRVTVGTTRARPSQQTEPPPSAPVPPPPIQHQTLQQQNARRKSNCVKEVEKLQEKREKRRLQQQELREKRAQEVDATTPNYEIMCMIRDFRASLDYRPLTTADLIEDHRICVCVRTRPLNKKELTMKDLDVITIPSKDVVMVHEPKQKVDLTRYLENQTFRFDYAFDDTSTNEMVYRFTARPLVETIFERGMATCFAYGQTGSGKTHTMGGDFSGKNQDCSKGIYALTARDVFLMLKKPNYKKLDLQVYATFFEIYSGKASSQVFDLLNRKAKLRVLEDGKQQVQVVGLQEREVKCTEDVLKLIEMGNSCRTSGQTSANAHSSRSHAVFQIILRRRGKMHGKFSLIDLAGNERGADTSSADRQTRLEGAEINKSLLALKECIRALGRNKPHTPFRASKLTQVLRDSFIGENSRTCMIATISPGMASCENTLNTLRYANRVKEFGISPSDIPFSQGGGGRSELSPTYEYDDFATSPSRVKELSIDPNAVMEGRSAGHSVNQLDVLEAQWGVGSSPQRDDLKLLCEQNEEEVSPQLFTFHEVVSQLVEMEEQVLEDHRAVFQESIRWLEDEKVLLEMTEEVDYDVESFATQLEQILDQKIDVLTELRDKVKSFRSALQEEEQASKQINPKRPRAL</sequence>
<dbReference type="GO" id="GO:0008017">
    <property type="term" value="F:microtubule binding"/>
    <property type="evidence" value="ECO:0007669"/>
    <property type="project" value="InterPro"/>
</dbReference>
<evidence type="ECO:0000313" key="17">
    <source>
        <dbReference type="EMBL" id="RXN36756.1"/>
    </source>
</evidence>
<keyword evidence="7 12" id="KW-0067">ATP-binding</keyword>
<dbReference type="Pfam" id="PF00225">
    <property type="entry name" value="Kinesin"/>
    <property type="match status" value="1"/>
</dbReference>
<keyword evidence="10" id="KW-0206">Cytoskeleton</keyword>
<dbReference type="AlphaFoldDB" id="A0A498NYD1"/>
<organism evidence="17 18">
    <name type="scientific">Labeo rohita</name>
    <name type="common">Indian major carp</name>
    <name type="synonym">Cyprinus rohita</name>
    <dbReference type="NCBI Taxonomy" id="84645"/>
    <lineage>
        <taxon>Eukaryota</taxon>
        <taxon>Metazoa</taxon>
        <taxon>Chordata</taxon>
        <taxon>Craniata</taxon>
        <taxon>Vertebrata</taxon>
        <taxon>Euteleostomi</taxon>
        <taxon>Actinopterygii</taxon>
        <taxon>Neopterygii</taxon>
        <taxon>Teleostei</taxon>
        <taxon>Ostariophysi</taxon>
        <taxon>Cypriniformes</taxon>
        <taxon>Cyprinidae</taxon>
        <taxon>Labeoninae</taxon>
        <taxon>Labeonini</taxon>
        <taxon>Labeo</taxon>
    </lineage>
</organism>